<dbReference type="EC" id="3.1.3.29" evidence="7"/>
<keyword evidence="9" id="KW-1185">Reference proteome</keyword>
<reference evidence="7 8" key="1">
    <citation type="journal article" date="2011" name="J. Bacteriol.">
        <title>Genome sequence of Halorhabdus tiamatea, the first archaeon isolated from a deep-sea anoxic brine lake.</title>
        <authorList>
            <person name="Antunes A."/>
            <person name="Alam I."/>
            <person name="Bajic V.B."/>
            <person name="Stingl U."/>
        </authorList>
    </citation>
    <scope>NUCLEOTIDE SEQUENCE [LARGE SCALE GENOMIC DNA]</scope>
    <source>
        <strain evidence="7 8">SARL4B</strain>
    </source>
</reference>
<dbReference type="RefSeq" id="WP_008527200.1">
    <property type="nucleotide sequence ID" value="NC_021921.1"/>
</dbReference>
<dbReference type="OrthoDB" id="27736at2157"/>
<dbReference type="EC" id="3.8.1.2" evidence="6"/>
<evidence type="ECO:0000256" key="2">
    <source>
        <dbReference type="ARBA" id="ARBA00007958"/>
    </source>
</evidence>
<dbReference type="GO" id="GO:0050124">
    <property type="term" value="F:N-acylneuraminate-9-phosphatase activity"/>
    <property type="evidence" value="ECO:0007669"/>
    <property type="project" value="UniProtKB-EC"/>
</dbReference>
<dbReference type="SFLD" id="SFLDS00003">
    <property type="entry name" value="Haloacid_Dehalogenase"/>
    <property type="match status" value="1"/>
</dbReference>
<dbReference type="Proteomes" id="UP000015381">
    <property type="component" value="Chromosome I"/>
</dbReference>
<dbReference type="GeneID" id="23800402"/>
<accession>F7PM76</accession>
<dbReference type="KEGG" id="hti:HTIA_1039"/>
<dbReference type="PANTHER" id="PTHR46470">
    <property type="entry name" value="N-ACYLNEURAMINATE-9-PHOSPHATASE"/>
    <property type="match status" value="1"/>
</dbReference>
<dbReference type="GO" id="GO:0046872">
    <property type="term" value="F:metal ion binding"/>
    <property type="evidence" value="ECO:0007669"/>
    <property type="project" value="UniProtKB-KW"/>
</dbReference>
<dbReference type="Pfam" id="PF00702">
    <property type="entry name" value="Hydrolase"/>
    <property type="match status" value="1"/>
</dbReference>
<dbReference type="HOGENOM" id="CLU_045011_8_2_2"/>
<evidence type="ECO:0000313" key="8">
    <source>
        <dbReference type="Proteomes" id="UP000003861"/>
    </source>
</evidence>
<protein>
    <submittedName>
        <fullName evidence="6">HAD-superfamily hydrolase, subfamily IA, variant 1</fullName>
        <ecNumber evidence="6">3.8.1.2</ecNumber>
    </submittedName>
    <submittedName>
        <fullName evidence="7">N-acylneuraminate-9-phosphatase protein</fullName>
        <ecNumber evidence="7">3.1.3.29</ecNumber>
    </submittedName>
</protein>
<reference evidence="7 8" key="2">
    <citation type="journal article" date="2013" name="PLoS ONE">
        <title>INDIGO - INtegrated Data Warehouse of MIcrobial GenOmes with Examples from the Red Sea Extremophiles.</title>
        <authorList>
            <person name="Alam I."/>
            <person name="Antunes A."/>
            <person name="Kamau A.A."/>
            <person name="Ba Alawi W."/>
            <person name="Kalkatawi M."/>
            <person name="Stingl U."/>
            <person name="Bajic V.B."/>
        </authorList>
    </citation>
    <scope>NUCLEOTIDE SEQUENCE [LARGE SCALE GENOMIC DNA]</scope>
    <source>
        <strain evidence="7 8">SARL4B</strain>
    </source>
</reference>
<dbReference type="Gene3D" id="3.40.50.1000">
    <property type="entry name" value="HAD superfamily/HAD-like"/>
    <property type="match status" value="1"/>
</dbReference>
<dbReference type="EMBL" id="AFNT02000037">
    <property type="protein sequence ID" value="ERJ05305.1"/>
    <property type="molecule type" value="Genomic_DNA"/>
</dbReference>
<comment type="cofactor">
    <cofactor evidence="1">
        <name>Mg(2+)</name>
        <dbReference type="ChEBI" id="CHEBI:18420"/>
    </cofactor>
</comment>
<dbReference type="STRING" id="1033806.HTIA_1039"/>
<dbReference type="NCBIfam" id="TIGR01549">
    <property type="entry name" value="HAD-SF-IA-v1"/>
    <property type="match status" value="1"/>
</dbReference>
<dbReference type="InterPro" id="IPR051400">
    <property type="entry name" value="HAD-like_hydrolase"/>
</dbReference>
<evidence type="ECO:0000256" key="5">
    <source>
        <dbReference type="ARBA" id="ARBA00022842"/>
    </source>
</evidence>
<reference evidence="6 9" key="3">
    <citation type="journal article" date="2014" name="Environ. Microbiol.">
        <title>Halorhabdus tiamatea: proteogenomics and glycosidase activity measurements identify the first cultivated euryarchaeon from a deep-sea anoxic brine lake as potential polysaccharide degrader.</title>
        <authorList>
            <person name="Werner J."/>
            <person name="Ferrer M."/>
            <person name="Michel G."/>
            <person name="Mann A.J."/>
            <person name="Huang S."/>
            <person name="Juarez S."/>
            <person name="Ciordia S."/>
            <person name="Albar J.P."/>
            <person name="Alcaide M."/>
            <person name="La Cono V."/>
            <person name="Yakimov M.M."/>
            <person name="Antunes A."/>
            <person name="Taborda M."/>
            <person name="Da Costa M.S."/>
            <person name="Amann R.I."/>
            <person name="Gloeckner F.O."/>
            <person name="Golyshina O.V."/>
            <person name="Golyshin P.N."/>
            <person name="Teeling H."/>
        </authorList>
    </citation>
    <scope>NUCLEOTIDE SEQUENCE [LARGE SCALE GENOMIC DNA]</scope>
    <source>
        <strain evidence="9">SARL4B</strain>
        <strain evidence="6">Type strain: SARL4B</strain>
    </source>
</reference>
<dbReference type="eggNOG" id="arCOG02291">
    <property type="taxonomic scope" value="Archaea"/>
</dbReference>
<evidence type="ECO:0000256" key="4">
    <source>
        <dbReference type="ARBA" id="ARBA00022801"/>
    </source>
</evidence>
<keyword evidence="4 7" id="KW-0378">Hydrolase</keyword>
<evidence type="ECO:0000256" key="1">
    <source>
        <dbReference type="ARBA" id="ARBA00001946"/>
    </source>
</evidence>
<comment type="similarity">
    <text evidence="2">Belongs to the HAD-like hydrolase superfamily.</text>
</comment>
<gene>
    <name evidence="7" type="ORF">HLRTI_002694</name>
    <name evidence="6" type="ORF">HTIA_1039</name>
</gene>
<dbReference type="SUPFAM" id="SSF56784">
    <property type="entry name" value="HAD-like"/>
    <property type="match status" value="1"/>
</dbReference>
<dbReference type="EMBL" id="HF571520">
    <property type="protein sequence ID" value="CCQ33177.1"/>
    <property type="molecule type" value="Genomic_DNA"/>
</dbReference>
<dbReference type="GO" id="GO:0018784">
    <property type="term" value="F:(S)-2-haloacid dehalogenase activity"/>
    <property type="evidence" value="ECO:0007669"/>
    <property type="project" value="UniProtKB-EC"/>
</dbReference>
<dbReference type="InterPro" id="IPR006439">
    <property type="entry name" value="HAD-SF_hydro_IA"/>
</dbReference>
<sequence>MTVDAVLFDLDDTLCEYRRPAGDVLSAAFERVGVEPWFPIETFYDRFEEFAHPGDDIRDLRRRSFAAFAEETGFDADVGRAVAEAFEAERDQSNVQFLPGAREAVETAAERYRVGLVTNGDPWMQSQKLAGLGIGDRFETIVHGGHDAPYKPAPEPFYTALDELGVEGGRAVHVGNSLEADVAGAHNAGLRSVWLDGDASIDPDPVPDYRVESMHDVAEEPWH</sequence>
<dbReference type="GO" id="GO:0044281">
    <property type="term" value="P:small molecule metabolic process"/>
    <property type="evidence" value="ECO:0007669"/>
    <property type="project" value="UniProtKB-ARBA"/>
</dbReference>
<dbReference type="AlphaFoldDB" id="F7PM76"/>
<keyword evidence="3" id="KW-0479">Metal-binding</keyword>
<dbReference type="InterPro" id="IPR036412">
    <property type="entry name" value="HAD-like_sf"/>
</dbReference>
<dbReference type="InterPro" id="IPR023214">
    <property type="entry name" value="HAD_sf"/>
</dbReference>
<dbReference type="Gene3D" id="1.20.120.710">
    <property type="entry name" value="Haloacid dehalogenase hydrolase-like domain"/>
    <property type="match status" value="1"/>
</dbReference>
<dbReference type="Proteomes" id="UP000003861">
    <property type="component" value="Unassembled WGS sequence"/>
</dbReference>
<evidence type="ECO:0000256" key="3">
    <source>
        <dbReference type="ARBA" id="ARBA00022723"/>
    </source>
</evidence>
<evidence type="ECO:0000313" key="9">
    <source>
        <dbReference type="Proteomes" id="UP000015381"/>
    </source>
</evidence>
<keyword evidence="5" id="KW-0460">Magnesium</keyword>
<dbReference type="SFLD" id="SFLDG01129">
    <property type="entry name" value="C1.5:_HAD__Beta-PGM__Phosphata"/>
    <property type="match status" value="1"/>
</dbReference>
<proteinExistence type="inferred from homology"/>
<evidence type="ECO:0000313" key="7">
    <source>
        <dbReference type="EMBL" id="ERJ05305.1"/>
    </source>
</evidence>
<dbReference type="PANTHER" id="PTHR46470:SF2">
    <property type="entry name" value="GLYCERALDEHYDE 3-PHOSPHATE PHOSPHATASE"/>
    <property type="match status" value="1"/>
</dbReference>
<name>F7PM76_9EURY</name>
<organism evidence="7 8">
    <name type="scientific">Halorhabdus tiamatea SARL4B</name>
    <dbReference type="NCBI Taxonomy" id="1033806"/>
    <lineage>
        <taxon>Archaea</taxon>
        <taxon>Methanobacteriati</taxon>
        <taxon>Methanobacteriota</taxon>
        <taxon>Stenosarchaea group</taxon>
        <taxon>Halobacteria</taxon>
        <taxon>Halobacteriales</taxon>
        <taxon>Haloarculaceae</taxon>
        <taxon>Halorhabdus</taxon>
    </lineage>
</organism>
<evidence type="ECO:0000313" key="6">
    <source>
        <dbReference type="EMBL" id="CCQ33177.1"/>
    </source>
</evidence>